<organism evidence="2 3">
    <name type="scientific">Amphibalanus amphitrite</name>
    <name type="common">Striped barnacle</name>
    <name type="synonym">Balanus amphitrite</name>
    <dbReference type="NCBI Taxonomy" id="1232801"/>
    <lineage>
        <taxon>Eukaryota</taxon>
        <taxon>Metazoa</taxon>
        <taxon>Ecdysozoa</taxon>
        <taxon>Arthropoda</taxon>
        <taxon>Crustacea</taxon>
        <taxon>Multicrustacea</taxon>
        <taxon>Cirripedia</taxon>
        <taxon>Thoracica</taxon>
        <taxon>Thoracicalcarea</taxon>
        <taxon>Balanomorpha</taxon>
        <taxon>Balanoidea</taxon>
        <taxon>Balanidae</taxon>
        <taxon>Amphibalaninae</taxon>
        <taxon>Amphibalanus</taxon>
    </lineage>
</organism>
<feature type="transmembrane region" description="Helical" evidence="1">
    <location>
        <begin position="90"/>
        <end position="110"/>
    </location>
</feature>
<dbReference type="OrthoDB" id="6362614at2759"/>
<keyword evidence="1" id="KW-0812">Transmembrane</keyword>
<gene>
    <name evidence="2" type="primary">ggr-1_0</name>
    <name evidence="2" type="ORF">FJT64_008085</name>
</gene>
<dbReference type="InterPro" id="IPR038050">
    <property type="entry name" value="Neuro_actylchol_rec"/>
</dbReference>
<keyword evidence="3" id="KW-1185">Reference proteome</keyword>
<dbReference type="Gene3D" id="1.20.58.390">
    <property type="entry name" value="Neurotransmitter-gated ion-channel transmembrane domain"/>
    <property type="match status" value="1"/>
</dbReference>
<dbReference type="GO" id="GO:0016020">
    <property type="term" value="C:membrane"/>
    <property type="evidence" value="ECO:0007669"/>
    <property type="project" value="InterPro"/>
</dbReference>
<evidence type="ECO:0000256" key="1">
    <source>
        <dbReference type="SAM" id="Phobius"/>
    </source>
</evidence>
<accession>A0A6A4VTY9</accession>
<keyword evidence="2" id="KW-0675">Receptor</keyword>
<sequence>MAIDIWMGVCTTFIFAALLEFTLVNYLWRKRPTLQEFQSAISREHEHQELHDENNWGHVKGKQKQQPHPQLLFHDLQRTESKRQAQRIDAFSRIVFPIGFLCFNVGYWPYYML</sequence>
<keyword evidence="1" id="KW-0472">Membrane</keyword>
<feature type="transmembrane region" description="Helical" evidence="1">
    <location>
        <begin position="6"/>
        <end position="28"/>
    </location>
</feature>
<comment type="caution">
    <text evidence="2">The sequence shown here is derived from an EMBL/GenBank/DDBJ whole genome shotgun (WGS) entry which is preliminary data.</text>
</comment>
<evidence type="ECO:0000313" key="3">
    <source>
        <dbReference type="Proteomes" id="UP000440578"/>
    </source>
</evidence>
<dbReference type="InterPro" id="IPR006028">
    <property type="entry name" value="GABAA/Glycine_rcpt"/>
</dbReference>
<dbReference type="GO" id="GO:0004888">
    <property type="term" value="F:transmembrane signaling receptor activity"/>
    <property type="evidence" value="ECO:0007669"/>
    <property type="project" value="InterPro"/>
</dbReference>
<dbReference type="Proteomes" id="UP000440578">
    <property type="component" value="Unassembled WGS sequence"/>
</dbReference>
<dbReference type="SUPFAM" id="SSF90112">
    <property type="entry name" value="Neurotransmitter-gated ion-channel transmembrane pore"/>
    <property type="match status" value="1"/>
</dbReference>
<proteinExistence type="predicted"/>
<dbReference type="AlphaFoldDB" id="A0A6A4VTY9"/>
<name>A0A6A4VTY9_AMPAM</name>
<keyword evidence="1" id="KW-1133">Transmembrane helix</keyword>
<reference evidence="2 3" key="1">
    <citation type="submission" date="2019-07" db="EMBL/GenBank/DDBJ databases">
        <title>Draft genome assembly of a fouling barnacle, Amphibalanus amphitrite (Darwin, 1854): The first reference genome for Thecostraca.</title>
        <authorList>
            <person name="Kim W."/>
        </authorList>
    </citation>
    <scope>NUCLEOTIDE SEQUENCE [LARGE SCALE GENOMIC DNA]</scope>
    <source>
        <strain evidence="2">SNU_AA5</strain>
        <tissue evidence="2">Soma without cirri and trophi</tissue>
    </source>
</reference>
<protein>
    <submittedName>
        <fullName evidence="2">Glycine receptor subunit beta-type 4</fullName>
    </submittedName>
</protein>
<dbReference type="EMBL" id="VIIS01001697">
    <property type="protein sequence ID" value="KAF0294232.1"/>
    <property type="molecule type" value="Genomic_DNA"/>
</dbReference>
<dbReference type="InterPro" id="IPR036719">
    <property type="entry name" value="Neuro-gated_channel_TM_sf"/>
</dbReference>
<evidence type="ECO:0000313" key="2">
    <source>
        <dbReference type="EMBL" id="KAF0294232.1"/>
    </source>
</evidence>
<dbReference type="GO" id="GO:0005216">
    <property type="term" value="F:monoatomic ion channel activity"/>
    <property type="evidence" value="ECO:0007669"/>
    <property type="project" value="InterPro"/>
</dbReference>
<dbReference type="PRINTS" id="PR00253">
    <property type="entry name" value="GABAARECEPTR"/>
</dbReference>